<accession>A0ABM8UNE7</accession>
<proteinExistence type="predicted"/>
<dbReference type="RefSeq" id="WP_215233128.1">
    <property type="nucleotide sequence ID" value="NZ_CAJRAU010000002.1"/>
</dbReference>
<dbReference type="EMBL" id="CAJRAU010000002">
    <property type="protein sequence ID" value="CAG5069032.1"/>
    <property type="molecule type" value="Genomic_DNA"/>
</dbReference>
<sequence>MNKLLLILLVLFAFSQCKKDNPAPEPLPEVASIVGKWRVIAYGRTVGDSLVTTPAAAGDKEIYEIRFDGMFLNEKGFLPCCMSQKLVIDGQVFVPKPLAPVKSDPSCMVVDCMPCPQIKITRPVAENLLIEPCTGLFLTLAREK</sequence>
<reference evidence="2 3" key="1">
    <citation type="submission" date="2021-04" db="EMBL/GenBank/DDBJ databases">
        <authorList>
            <person name="Rodrigo-Torres L."/>
            <person name="Arahal R. D."/>
            <person name="Lucena T."/>
        </authorList>
    </citation>
    <scope>NUCLEOTIDE SEQUENCE [LARGE SCALE GENOMIC DNA]</scope>
    <source>
        <strain evidence="2 3">CECT 9623</strain>
    </source>
</reference>
<keyword evidence="3" id="KW-1185">Reference proteome</keyword>
<dbReference type="Proteomes" id="UP000679725">
    <property type="component" value="Unassembled WGS sequence"/>
</dbReference>
<name>A0ABM8UNE7_9BACT</name>
<evidence type="ECO:0000313" key="3">
    <source>
        <dbReference type="Proteomes" id="UP000679725"/>
    </source>
</evidence>
<feature type="signal peptide" evidence="1">
    <location>
        <begin position="1"/>
        <end position="19"/>
    </location>
</feature>
<feature type="chain" id="PRO_5046141622" description="Lipocalin-like domain-containing protein" evidence="1">
    <location>
        <begin position="20"/>
        <end position="144"/>
    </location>
</feature>
<evidence type="ECO:0000256" key="1">
    <source>
        <dbReference type="SAM" id="SignalP"/>
    </source>
</evidence>
<protein>
    <recommendedName>
        <fullName evidence="4">Lipocalin-like domain-containing protein</fullName>
    </recommendedName>
</protein>
<gene>
    <name evidence="2" type="ORF">DYBT9623_01766</name>
</gene>
<organism evidence="2 3">
    <name type="scientific">Dyadobacter linearis</name>
    <dbReference type="NCBI Taxonomy" id="2823330"/>
    <lineage>
        <taxon>Bacteria</taxon>
        <taxon>Pseudomonadati</taxon>
        <taxon>Bacteroidota</taxon>
        <taxon>Cytophagia</taxon>
        <taxon>Cytophagales</taxon>
        <taxon>Spirosomataceae</taxon>
        <taxon>Dyadobacter</taxon>
    </lineage>
</organism>
<evidence type="ECO:0000313" key="2">
    <source>
        <dbReference type="EMBL" id="CAG5069032.1"/>
    </source>
</evidence>
<keyword evidence="1" id="KW-0732">Signal</keyword>
<comment type="caution">
    <text evidence="2">The sequence shown here is derived from an EMBL/GenBank/DDBJ whole genome shotgun (WGS) entry which is preliminary data.</text>
</comment>
<evidence type="ECO:0008006" key="4">
    <source>
        <dbReference type="Google" id="ProtNLM"/>
    </source>
</evidence>